<evidence type="ECO:0000256" key="7">
    <source>
        <dbReference type="ARBA" id="ARBA00047899"/>
    </source>
</evidence>
<dbReference type="Gene3D" id="1.10.510.10">
    <property type="entry name" value="Transferase(Phosphotransferase) domain 1"/>
    <property type="match status" value="1"/>
</dbReference>
<evidence type="ECO:0000256" key="8">
    <source>
        <dbReference type="ARBA" id="ARBA00048679"/>
    </source>
</evidence>
<keyword evidence="3" id="KW-0808">Transferase</keyword>
<gene>
    <name evidence="10" type="ORF">LSAT_V11C100001930</name>
</gene>
<keyword evidence="11" id="KW-1185">Reference proteome</keyword>
<sequence length="252" mass="28593">MFIGIVIFFRRRKMLSSTPQLVEEHESDDFFSLSSFNGKDTYDEIINVTEEFNEAFCIGEGRCGKVYKAKLTSNEIIDRNSFLQEVKTLTQIKHRNIVKLYGYCSNSKHSFLVYEYMQGGSLLEKLKKEAAKTLGWDKRVNIIKGVAHALSYMHHDCSPPIVHRDISSKNILLDFEGEACVSDFGTSKILDPNTDNETALAVTYGYLLPELAYTRKVTEKCDVFSFGVLALEVIKGEHPVILLPLSQMRRGS</sequence>
<evidence type="ECO:0000256" key="5">
    <source>
        <dbReference type="ARBA" id="ARBA00022777"/>
    </source>
</evidence>
<dbReference type="GO" id="GO:0004672">
    <property type="term" value="F:protein kinase activity"/>
    <property type="evidence" value="ECO:0000318"/>
    <property type="project" value="GO_Central"/>
</dbReference>
<evidence type="ECO:0000256" key="3">
    <source>
        <dbReference type="ARBA" id="ARBA00022679"/>
    </source>
</evidence>
<comment type="catalytic activity">
    <reaction evidence="7">
        <text>L-threonyl-[protein] + ATP = O-phospho-L-threonyl-[protein] + ADP + H(+)</text>
        <dbReference type="Rhea" id="RHEA:46608"/>
        <dbReference type="Rhea" id="RHEA-COMP:11060"/>
        <dbReference type="Rhea" id="RHEA-COMP:11605"/>
        <dbReference type="ChEBI" id="CHEBI:15378"/>
        <dbReference type="ChEBI" id="CHEBI:30013"/>
        <dbReference type="ChEBI" id="CHEBI:30616"/>
        <dbReference type="ChEBI" id="CHEBI:61977"/>
        <dbReference type="ChEBI" id="CHEBI:456216"/>
        <dbReference type="EC" id="2.7.11.1"/>
    </reaction>
</comment>
<dbReference type="Pfam" id="PF07714">
    <property type="entry name" value="PK_Tyr_Ser-Thr"/>
    <property type="match status" value="1"/>
</dbReference>
<dbReference type="InterPro" id="IPR051420">
    <property type="entry name" value="Ser_Thr_Kinases_DiverseReg"/>
</dbReference>
<dbReference type="InterPro" id="IPR011009">
    <property type="entry name" value="Kinase-like_dom_sf"/>
</dbReference>
<evidence type="ECO:0000256" key="4">
    <source>
        <dbReference type="ARBA" id="ARBA00022741"/>
    </source>
</evidence>
<keyword evidence="6" id="KW-0067">ATP-binding</keyword>
<comment type="caution">
    <text evidence="10">The sequence shown here is derived from an EMBL/GenBank/DDBJ whole genome shotgun (WGS) entry which is preliminary data.</text>
</comment>
<keyword evidence="5" id="KW-0418">Kinase</keyword>
<dbReference type="PROSITE" id="PS00109">
    <property type="entry name" value="PROTEIN_KINASE_TYR"/>
    <property type="match status" value="1"/>
</dbReference>
<organism evidence="10 11">
    <name type="scientific">Lactuca sativa</name>
    <name type="common">Garden lettuce</name>
    <dbReference type="NCBI Taxonomy" id="4236"/>
    <lineage>
        <taxon>Eukaryota</taxon>
        <taxon>Viridiplantae</taxon>
        <taxon>Streptophyta</taxon>
        <taxon>Embryophyta</taxon>
        <taxon>Tracheophyta</taxon>
        <taxon>Spermatophyta</taxon>
        <taxon>Magnoliopsida</taxon>
        <taxon>eudicotyledons</taxon>
        <taxon>Gunneridae</taxon>
        <taxon>Pentapetalae</taxon>
        <taxon>asterids</taxon>
        <taxon>campanulids</taxon>
        <taxon>Asterales</taxon>
        <taxon>Asteraceae</taxon>
        <taxon>Cichorioideae</taxon>
        <taxon>Cichorieae</taxon>
        <taxon>Lactucinae</taxon>
        <taxon>Lactuca</taxon>
    </lineage>
</organism>
<keyword evidence="4" id="KW-0547">Nucleotide-binding</keyword>
<dbReference type="InterPro" id="IPR008266">
    <property type="entry name" value="Tyr_kinase_AS"/>
</dbReference>
<keyword evidence="2" id="KW-0723">Serine/threonine-protein kinase</keyword>
<dbReference type="EMBL" id="NBSK02000001">
    <property type="protein sequence ID" value="KAJ0227415.1"/>
    <property type="molecule type" value="Genomic_DNA"/>
</dbReference>
<dbReference type="Proteomes" id="UP000235145">
    <property type="component" value="Unassembled WGS sequence"/>
</dbReference>
<evidence type="ECO:0000313" key="11">
    <source>
        <dbReference type="Proteomes" id="UP000235145"/>
    </source>
</evidence>
<name>A0A9R1WRA9_LACSA</name>
<evidence type="ECO:0000256" key="6">
    <source>
        <dbReference type="ARBA" id="ARBA00022840"/>
    </source>
</evidence>
<dbReference type="EC" id="2.7.11.1" evidence="1"/>
<evidence type="ECO:0000256" key="2">
    <source>
        <dbReference type="ARBA" id="ARBA00022527"/>
    </source>
</evidence>
<dbReference type="PROSITE" id="PS50011">
    <property type="entry name" value="PROTEIN_KINASE_DOM"/>
    <property type="match status" value="1"/>
</dbReference>
<reference evidence="10 11" key="1">
    <citation type="journal article" date="2017" name="Nat. Commun.">
        <title>Genome assembly with in vitro proximity ligation data and whole-genome triplication in lettuce.</title>
        <authorList>
            <person name="Reyes-Chin-Wo S."/>
            <person name="Wang Z."/>
            <person name="Yang X."/>
            <person name="Kozik A."/>
            <person name="Arikit S."/>
            <person name="Song C."/>
            <person name="Xia L."/>
            <person name="Froenicke L."/>
            <person name="Lavelle D.O."/>
            <person name="Truco M.J."/>
            <person name="Xia R."/>
            <person name="Zhu S."/>
            <person name="Xu C."/>
            <person name="Xu H."/>
            <person name="Xu X."/>
            <person name="Cox K."/>
            <person name="Korf I."/>
            <person name="Meyers B.C."/>
            <person name="Michelmore R.W."/>
        </authorList>
    </citation>
    <scope>NUCLEOTIDE SEQUENCE [LARGE SCALE GENOMIC DNA]</scope>
    <source>
        <strain evidence="11">cv. Salinas</strain>
        <tissue evidence="10">Seedlings</tissue>
    </source>
</reference>
<protein>
    <recommendedName>
        <fullName evidence="1">non-specific serine/threonine protein kinase</fullName>
        <ecNumber evidence="1">2.7.11.1</ecNumber>
    </recommendedName>
</protein>
<feature type="domain" description="Protein kinase" evidence="9">
    <location>
        <begin position="31"/>
        <end position="252"/>
    </location>
</feature>
<dbReference type="AlphaFoldDB" id="A0A9R1WRA9"/>
<dbReference type="SUPFAM" id="SSF56112">
    <property type="entry name" value="Protein kinase-like (PK-like)"/>
    <property type="match status" value="1"/>
</dbReference>
<evidence type="ECO:0000259" key="9">
    <source>
        <dbReference type="PROSITE" id="PS50011"/>
    </source>
</evidence>
<dbReference type="PANTHER" id="PTHR48005:SF95">
    <property type="entry name" value="PROTEIN KINASE DOMAIN-CONTAINING PROTEIN"/>
    <property type="match status" value="1"/>
</dbReference>
<dbReference type="GO" id="GO:0004674">
    <property type="term" value="F:protein serine/threonine kinase activity"/>
    <property type="evidence" value="ECO:0007669"/>
    <property type="project" value="UniProtKB-KW"/>
</dbReference>
<evidence type="ECO:0000313" key="10">
    <source>
        <dbReference type="EMBL" id="KAJ0227415.1"/>
    </source>
</evidence>
<accession>A0A9R1WRA9</accession>
<dbReference type="GO" id="GO:0005524">
    <property type="term" value="F:ATP binding"/>
    <property type="evidence" value="ECO:0007669"/>
    <property type="project" value="UniProtKB-KW"/>
</dbReference>
<evidence type="ECO:0000256" key="1">
    <source>
        <dbReference type="ARBA" id="ARBA00012513"/>
    </source>
</evidence>
<dbReference type="PANTHER" id="PTHR48005">
    <property type="entry name" value="LEUCINE RICH REPEAT KINASE 2"/>
    <property type="match status" value="1"/>
</dbReference>
<dbReference type="InterPro" id="IPR001245">
    <property type="entry name" value="Ser-Thr/Tyr_kinase_cat_dom"/>
</dbReference>
<dbReference type="InterPro" id="IPR000719">
    <property type="entry name" value="Prot_kinase_dom"/>
</dbReference>
<proteinExistence type="predicted"/>
<comment type="catalytic activity">
    <reaction evidence="8">
        <text>L-seryl-[protein] + ATP = O-phospho-L-seryl-[protein] + ADP + H(+)</text>
        <dbReference type="Rhea" id="RHEA:17989"/>
        <dbReference type="Rhea" id="RHEA-COMP:9863"/>
        <dbReference type="Rhea" id="RHEA-COMP:11604"/>
        <dbReference type="ChEBI" id="CHEBI:15378"/>
        <dbReference type="ChEBI" id="CHEBI:29999"/>
        <dbReference type="ChEBI" id="CHEBI:30616"/>
        <dbReference type="ChEBI" id="CHEBI:83421"/>
        <dbReference type="ChEBI" id="CHEBI:456216"/>
        <dbReference type="EC" id="2.7.11.1"/>
    </reaction>
</comment>